<feature type="transmembrane region" description="Helical" evidence="2">
    <location>
        <begin position="241"/>
        <end position="260"/>
    </location>
</feature>
<evidence type="ECO:0000256" key="2">
    <source>
        <dbReference type="SAM" id="Phobius"/>
    </source>
</evidence>
<keyword evidence="4" id="KW-1185">Reference proteome</keyword>
<dbReference type="OrthoDB" id="2224262at2759"/>
<keyword evidence="2" id="KW-0812">Transmembrane</keyword>
<feature type="transmembrane region" description="Helical" evidence="2">
    <location>
        <begin position="464"/>
        <end position="482"/>
    </location>
</feature>
<name>A0A261XYM3_9FUNG</name>
<evidence type="ECO:0000313" key="4">
    <source>
        <dbReference type="Proteomes" id="UP000242875"/>
    </source>
</evidence>
<sequence length="538" mass="60655">MTSEKTKETGNTVLKRFGQRALDYLRSPGRQQSVISSAPTQHVLSTPEKAFDSDSDNDRPQNITSYVAERKTTLGGRFFDSITKYAGSRFVLILTSSILIAWAIVGIVLGAPRNWQIAMQDGSSIQCYISDSLLMRQQQNNCHELLTVLVQLQSRNASYMRMLRALPNDRKLGHSATSTSVKRLAEEDPRQAVNLPTENWCDVSCNWISLAVGSIYALIIYWGGVIAWIGLGPMLSWDNLWQLYVNTATAVELTFTSMFLQNTRRRHMDYLEECLASIIKTDCEIELLLRQLTGDIQPNPTLEIEPQEVATGVRLIDYYADLIGSGAGVFISICVFIIWIAIGNYMQWNSNWWLIIGTYTGLVGFVDGFVLRNIYFREDKMLNTQFNALINADMDISQALDLHLPHQHLAFKKGLIHRMSRSMGILCSKPETVFGAVVIVVLLLCIASGMQWSETAQLLCNTPTMIIEGFLLIVLVQAHNMAHSRRRVQLRGVLLRRLALLDYIKQMVEQASVTQGKTIGDEKIRIDTEVVYMDSIEL</sequence>
<feature type="transmembrane region" description="Helical" evidence="2">
    <location>
        <begin position="322"/>
        <end position="346"/>
    </location>
</feature>
<reference evidence="3 4" key="1">
    <citation type="journal article" date="2017" name="Mycologia">
        <title>Bifiguratus adelaidae, gen. et sp. nov., a new member of Mucoromycotina in endophytic and soil-dwelling habitats.</title>
        <authorList>
            <person name="Torres-Cruz T.J."/>
            <person name="Billingsley Tobias T.L."/>
            <person name="Almatruk M."/>
            <person name="Hesse C."/>
            <person name="Kuske C.R."/>
            <person name="Desiro A."/>
            <person name="Benucci G.M."/>
            <person name="Bonito G."/>
            <person name="Stajich J.E."/>
            <person name="Dunlap C."/>
            <person name="Arnold A.E."/>
            <person name="Porras-Alfaro A."/>
        </authorList>
    </citation>
    <scope>NUCLEOTIDE SEQUENCE [LARGE SCALE GENOMIC DNA]</scope>
    <source>
        <strain evidence="3 4">AZ0501</strain>
    </source>
</reference>
<protein>
    <recommendedName>
        <fullName evidence="5">Low-affinity Fe(2+) transport protein</fullName>
    </recommendedName>
</protein>
<dbReference type="GO" id="GO:0055085">
    <property type="term" value="P:transmembrane transport"/>
    <property type="evidence" value="ECO:0007669"/>
    <property type="project" value="InterPro"/>
</dbReference>
<dbReference type="EMBL" id="MVBO01000090">
    <property type="protein sequence ID" value="OZJ03344.1"/>
    <property type="molecule type" value="Genomic_DNA"/>
</dbReference>
<dbReference type="InterPro" id="IPR007251">
    <property type="entry name" value="Iron_permease_Fet4"/>
</dbReference>
<evidence type="ECO:0000256" key="1">
    <source>
        <dbReference type="SAM" id="MobiDB-lite"/>
    </source>
</evidence>
<feature type="transmembrane region" description="Helical" evidence="2">
    <location>
        <begin position="433"/>
        <end position="452"/>
    </location>
</feature>
<dbReference type="AlphaFoldDB" id="A0A261XYM3"/>
<feature type="transmembrane region" description="Helical" evidence="2">
    <location>
        <begin position="207"/>
        <end position="229"/>
    </location>
</feature>
<evidence type="ECO:0000313" key="3">
    <source>
        <dbReference type="EMBL" id="OZJ03344.1"/>
    </source>
</evidence>
<organism evidence="3 4">
    <name type="scientific">Bifiguratus adelaidae</name>
    <dbReference type="NCBI Taxonomy" id="1938954"/>
    <lineage>
        <taxon>Eukaryota</taxon>
        <taxon>Fungi</taxon>
        <taxon>Fungi incertae sedis</taxon>
        <taxon>Mucoromycota</taxon>
        <taxon>Mucoromycotina</taxon>
        <taxon>Endogonomycetes</taxon>
        <taxon>Endogonales</taxon>
        <taxon>Endogonales incertae sedis</taxon>
        <taxon>Bifiguratus</taxon>
    </lineage>
</organism>
<keyword evidence="2" id="KW-0472">Membrane</keyword>
<proteinExistence type="predicted"/>
<evidence type="ECO:0008006" key="5">
    <source>
        <dbReference type="Google" id="ProtNLM"/>
    </source>
</evidence>
<feature type="region of interest" description="Disordered" evidence="1">
    <location>
        <begin position="30"/>
        <end position="61"/>
    </location>
</feature>
<feature type="compositionally biased region" description="Basic and acidic residues" evidence="1">
    <location>
        <begin position="49"/>
        <end position="59"/>
    </location>
</feature>
<dbReference type="Pfam" id="PF04120">
    <property type="entry name" value="Iron_permease"/>
    <property type="match status" value="3"/>
</dbReference>
<feature type="transmembrane region" description="Helical" evidence="2">
    <location>
        <begin position="352"/>
        <end position="371"/>
    </location>
</feature>
<gene>
    <name evidence="3" type="ORF">BZG36_04203</name>
</gene>
<keyword evidence="2" id="KW-1133">Transmembrane helix</keyword>
<dbReference type="Proteomes" id="UP000242875">
    <property type="component" value="Unassembled WGS sequence"/>
</dbReference>
<comment type="caution">
    <text evidence="3">The sequence shown here is derived from an EMBL/GenBank/DDBJ whole genome shotgun (WGS) entry which is preliminary data.</text>
</comment>
<accession>A0A261XYM3</accession>
<feature type="compositionally biased region" description="Polar residues" evidence="1">
    <location>
        <begin position="30"/>
        <end position="44"/>
    </location>
</feature>
<feature type="transmembrane region" description="Helical" evidence="2">
    <location>
        <begin position="90"/>
        <end position="111"/>
    </location>
</feature>